<accession>A0AA39X275</accession>
<reference evidence="1" key="1">
    <citation type="submission" date="2023-06" db="EMBL/GenBank/DDBJ databases">
        <title>Genome-scale phylogeny and comparative genomics of the fungal order Sordariales.</title>
        <authorList>
            <consortium name="Lawrence Berkeley National Laboratory"/>
            <person name="Hensen N."/>
            <person name="Bonometti L."/>
            <person name="Westerberg I."/>
            <person name="Brannstrom I.O."/>
            <person name="Guillou S."/>
            <person name="Cros-Aarteil S."/>
            <person name="Calhoun S."/>
            <person name="Haridas S."/>
            <person name="Kuo A."/>
            <person name="Mondo S."/>
            <person name="Pangilinan J."/>
            <person name="Riley R."/>
            <person name="Labutti K."/>
            <person name="Andreopoulos B."/>
            <person name="Lipzen A."/>
            <person name="Chen C."/>
            <person name="Yanf M."/>
            <person name="Daum C."/>
            <person name="Ng V."/>
            <person name="Clum A."/>
            <person name="Steindorff A."/>
            <person name="Ohm R."/>
            <person name="Martin F."/>
            <person name="Silar P."/>
            <person name="Natvig D."/>
            <person name="Lalanne C."/>
            <person name="Gautier V."/>
            <person name="Ament-Velasquez S.L."/>
            <person name="Kruys A."/>
            <person name="Hutchinson M.I."/>
            <person name="Powell A.J."/>
            <person name="Barry K."/>
            <person name="Miller A.N."/>
            <person name="Grigoriev I.V."/>
            <person name="Debuchy R."/>
            <person name="Gladieux P."/>
            <person name="Thoren M.H."/>
            <person name="Johannesson H."/>
        </authorList>
    </citation>
    <scope>NUCLEOTIDE SEQUENCE</scope>
    <source>
        <strain evidence="1">CBS 606.72</strain>
    </source>
</reference>
<dbReference type="EMBL" id="JAULSU010000002">
    <property type="protein sequence ID" value="KAK0625929.1"/>
    <property type="molecule type" value="Genomic_DNA"/>
</dbReference>
<dbReference type="Proteomes" id="UP001175000">
    <property type="component" value="Unassembled WGS sequence"/>
</dbReference>
<proteinExistence type="predicted"/>
<dbReference type="AlphaFoldDB" id="A0AA39X275"/>
<keyword evidence="2" id="KW-1185">Reference proteome</keyword>
<feature type="non-terminal residue" evidence="1">
    <location>
        <position position="60"/>
    </location>
</feature>
<organism evidence="1 2">
    <name type="scientific">Immersiella caudata</name>
    <dbReference type="NCBI Taxonomy" id="314043"/>
    <lineage>
        <taxon>Eukaryota</taxon>
        <taxon>Fungi</taxon>
        <taxon>Dikarya</taxon>
        <taxon>Ascomycota</taxon>
        <taxon>Pezizomycotina</taxon>
        <taxon>Sordariomycetes</taxon>
        <taxon>Sordariomycetidae</taxon>
        <taxon>Sordariales</taxon>
        <taxon>Lasiosphaeriaceae</taxon>
        <taxon>Immersiella</taxon>
    </lineage>
</organism>
<comment type="caution">
    <text evidence="1">The sequence shown here is derived from an EMBL/GenBank/DDBJ whole genome shotgun (WGS) entry which is preliminary data.</text>
</comment>
<protein>
    <submittedName>
        <fullName evidence="1">Uncharacterized protein</fullName>
    </submittedName>
</protein>
<dbReference type="Gene3D" id="2.60.20.10">
    <property type="entry name" value="Crystallins"/>
    <property type="match status" value="1"/>
</dbReference>
<evidence type="ECO:0000313" key="2">
    <source>
        <dbReference type="Proteomes" id="UP001175000"/>
    </source>
</evidence>
<evidence type="ECO:0000313" key="1">
    <source>
        <dbReference type="EMBL" id="KAK0625929.1"/>
    </source>
</evidence>
<feature type="non-terminal residue" evidence="1">
    <location>
        <position position="1"/>
    </location>
</feature>
<gene>
    <name evidence="1" type="ORF">B0T14DRAFT_390766</name>
</gene>
<sequence>DIPSEFNDRFTSIRNLDKDKGKCTWFEHIGCTGRKYQTDDDQKLQDGNGVFNNFISSVIC</sequence>
<name>A0AA39X275_9PEZI</name>